<protein>
    <submittedName>
        <fullName evidence="1">Uncharacterized protein</fullName>
    </submittedName>
</protein>
<dbReference type="AlphaFoldDB" id="A0A0L0BY16"/>
<dbReference type="Proteomes" id="UP000037069">
    <property type="component" value="Unassembled WGS sequence"/>
</dbReference>
<keyword evidence="2" id="KW-1185">Reference proteome</keyword>
<proteinExistence type="predicted"/>
<accession>A0A0L0BY16</accession>
<evidence type="ECO:0000313" key="2">
    <source>
        <dbReference type="Proteomes" id="UP000037069"/>
    </source>
</evidence>
<sequence>MTVRNSNRWDVEFTVPNCKTIIEFVICDIIIMSEYGNMFVRGFSLSEALALIEDDDMDVDNITIFPPNNACGDITDEDSGDEYYVDINNLPSSVMQNEVEFVGGSVLLPKKKDTYVNTCRIGLIRPLGKLLRRLTTTTLCSLNFTNVLELPNI</sequence>
<reference evidence="1 2" key="1">
    <citation type="journal article" date="2015" name="Nat. Commun.">
        <title>Lucilia cuprina genome unlocks parasitic fly biology to underpin future interventions.</title>
        <authorList>
            <person name="Anstead C.A."/>
            <person name="Korhonen P.K."/>
            <person name="Young N.D."/>
            <person name="Hall R.S."/>
            <person name="Jex A.R."/>
            <person name="Murali S.C."/>
            <person name="Hughes D.S."/>
            <person name="Lee S.F."/>
            <person name="Perry T."/>
            <person name="Stroehlein A.J."/>
            <person name="Ansell B.R."/>
            <person name="Breugelmans B."/>
            <person name="Hofmann A."/>
            <person name="Qu J."/>
            <person name="Dugan S."/>
            <person name="Lee S.L."/>
            <person name="Chao H."/>
            <person name="Dinh H."/>
            <person name="Han Y."/>
            <person name="Doddapaneni H.V."/>
            <person name="Worley K.C."/>
            <person name="Muzny D.M."/>
            <person name="Ioannidis P."/>
            <person name="Waterhouse R.M."/>
            <person name="Zdobnov E.M."/>
            <person name="James P.J."/>
            <person name="Bagnall N.H."/>
            <person name="Kotze A.C."/>
            <person name="Gibbs R.A."/>
            <person name="Richards S."/>
            <person name="Batterham P."/>
            <person name="Gasser R.B."/>
        </authorList>
    </citation>
    <scope>NUCLEOTIDE SEQUENCE [LARGE SCALE GENOMIC DNA]</scope>
    <source>
        <strain evidence="1 2">LS</strain>
        <tissue evidence="1">Full body</tissue>
    </source>
</reference>
<evidence type="ECO:0000313" key="1">
    <source>
        <dbReference type="EMBL" id="KNC24912.1"/>
    </source>
</evidence>
<gene>
    <name evidence="1" type="ORF">FF38_03001</name>
</gene>
<organism evidence="1 2">
    <name type="scientific">Lucilia cuprina</name>
    <name type="common">Green bottle fly</name>
    <name type="synonym">Australian sheep blowfly</name>
    <dbReference type="NCBI Taxonomy" id="7375"/>
    <lineage>
        <taxon>Eukaryota</taxon>
        <taxon>Metazoa</taxon>
        <taxon>Ecdysozoa</taxon>
        <taxon>Arthropoda</taxon>
        <taxon>Hexapoda</taxon>
        <taxon>Insecta</taxon>
        <taxon>Pterygota</taxon>
        <taxon>Neoptera</taxon>
        <taxon>Endopterygota</taxon>
        <taxon>Diptera</taxon>
        <taxon>Brachycera</taxon>
        <taxon>Muscomorpha</taxon>
        <taxon>Oestroidea</taxon>
        <taxon>Calliphoridae</taxon>
        <taxon>Luciliinae</taxon>
        <taxon>Lucilia</taxon>
    </lineage>
</organism>
<dbReference type="EMBL" id="JRES01001167">
    <property type="protein sequence ID" value="KNC24912.1"/>
    <property type="molecule type" value="Genomic_DNA"/>
</dbReference>
<name>A0A0L0BY16_LUCCU</name>
<comment type="caution">
    <text evidence="1">The sequence shown here is derived from an EMBL/GenBank/DDBJ whole genome shotgun (WGS) entry which is preliminary data.</text>
</comment>